<dbReference type="InterPro" id="IPR000182">
    <property type="entry name" value="GNAT_dom"/>
</dbReference>
<accession>A0A9N9KT27</accession>
<name>A0A9N9KT27_9HELO</name>
<gene>
    <name evidence="2" type="ORF">HYFRA_00006584</name>
</gene>
<dbReference type="SUPFAM" id="SSF55729">
    <property type="entry name" value="Acyl-CoA N-acyltransferases (Nat)"/>
    <property type="match status" value="1"/>
</dbReference>
<reference evidence="2" key="1">
    <citation type="submission" date="2021-07" db="EMBL/GenBank/DDBJ databases">
        <authorList>
            <person name="Durling M."/>
        </authorList>
    </citation>
    <scope>NUCLEOTIDE SEQUENCE</scope>
</reference>
<dbReference type="PANTHER" id="PTHR42791:SF4">
    <property type="entry name" value="ACETYLTRANSFERASE, GNAT FAMILY FAMILY (AFU_ORTHOLOGUE AFUA_4G09540)-RELATED"/>
    <property type="match status" value="1"/>
</dbReference>
<protein>
    <recommendedName>
        <fullName evidence="1">N-acetyltransferase domain-containing protein</fullName>
    </recommendedName>
</protein>
<proteinExistence type="predicted"/>
<evidence type="ECO:0000259" key="1">
    <source>
        <dbReference type="Pfam" id="PF13673"/>
    </source>
</evidence>
<dbReference type="Gene3D" id="3.40.630.30">
    <property type="match status" value="1"/>
</dbReference>
<dbReference type="PANTHER" id="PTHR42791">
    <property type="entry name" value="GNAT FAMILY ACETYLTRANSFERASE"/>
    <property type="match status" value="1"/>
</dbReference>
<dbReference type="Pfam" id="PF13673">
    <property type="entry name" value="Acetyltransf_10"/>
    <property type="match status" value="1"/>
</dbReference>
<keyword evidence="3" id="KW-1185">Reference proteome</keyword>
<dbReference type="InterPro" id="IPR016181">
    <property type="entry name" value="Acyl_CoA_acyltransferase"/>
</dbReference>
<dbReference type="InterPro" id="IPR052523">
    <property type="entry name" value="Trichothecene_AcTrans"/>
</dbReference>
<evidence type="ECO:0000313" key="3">
    <source>
        <dbReference type="Proteomes" id="UP000696280"/>
    </source>
</evidence>
<dbReference type="EMBL" id="CAJVRL010000052">
    <property type="protein sequence ID" value="CAG8953695.1"/>
    <property type="molecule type" value="Genomic_DNA"/>
</dbReference>
<dbReference type="Proteomes" id="UP000696280">
    <property type="component" value="Unassembled WGS sequence"/>
</dbReference>
<feature type="domain" description="N-acetyltransferase" evidence="1">
    <location>
        <begin position="125"/>
        <end position="183"/>
    </location>
</feature>
<dbReference type="OrthoDB" id="410198at2759"/>
<evidence type="ECO:0000313" key="2">
    <source>
        <dbReference type="EMBL" id="CAG8953695.1"/>
    </source>
</evidence>
<dbReference type="GO" id="GO:0016747">
    <property type="term" value="F:acyltransferase activity, transferring groups other than amino-acyl groups"/>
    <property type="evidence" value="ECO:0007669"/>
    <property type="project" value="InterPro"/>
</dbReference>
<dbReference type="CDD" id="cd04301">
    <property type="entry name" value="NAT_SF"/>
    <property type="match status" value="1"/>
</dbReference>
<organism evidence="2 3">
    <name type="scientific">Hymenoscyphus fraxineus</name>
    <dbReference type="NCBI Taxonomy" id="746836"/>
    <lineage>
        <taxon>Eukaryota</taxon>
        <taxon>Fungi</taxon>
        <taxon>Dikarya</taxon>
        <taxon>Ascomycota</taxon>
        <taxon>Pezizomycotina</taxon>
        <taxon>Leotiomycetes</taxon>
        <taxon>Helotiales</taxon>
        <taxon>Helotiaceae</taxon>
        <taxon>Hymenoscyphus</taxon>
    </lineage>
</organism>
<dbReference type="AlphaFoldDB" id="A0A9N9KT27"/>
<sequence>MPTILPVQKSDLPDAANLLHTSKLALPINRLLYKNWPADAAQAEQCLNAVTGVFHNPTMESFKVVDPETKEMVAYLVLAREKGKAVKWGDEVKTAKENTNERFDERILEWVEKSSLSLREDFAERDHFRIIYTCVEVSHRLHGIGSALVKLCIERAEAEGIPLLVTSEPEPLGFFNKLGFKEAKHCDIDLSVYAPVNSGFGVFRLTGLSWGIEV</sequence>
<comment type="caution">
    <text evidence="2">The sequence shown here is derived from an EMBL/GenBank/DDBJ whole genome shotgun (WGS) entry which is preliminary data.</text>
</comment>